<dbReference type="GO" id="GO:0141098">
    <property type="term" value="F:tRNA (cytidine(34)-2'-O)-methyltransferase activity"/>
    <property type="evidence" value="ECO:0007669"/>
    <property type="project" value="RHEA"/>
</dbReference>
<comment type="similarity">
    <text evidence="6">Belongs to the class IV-like SAM-binding methyltransferase superfamily. RNA methyltransferase TrmH family. TrmL subfamily.</text>
</comment>
<sequence>MHIALFQPDIPQNTGTILRLCACLDVAAHIIEPAGFPISDRHFRRAGMDYLDHVALTRHDSWSKFEQWRNEAGFRLVLFTTKAAGSYLDFRYEKDDVLLFGRESAGVTDEVASAADARLMIPIRPGLRSLNVAMAAAMALGEALRQTGSALPEGLRSKERW</sequence>
<dbReference type="RefSeq" id="WP_065727295.1">
    <property type="nucleotide sequence ID" value="NZ_CP016428.1"/>
</dbReference>
<dbReference type="InterPro" id="IPR016914">
    <property type="entry name" value="TrmL"/>
</dbReference>
<evidence type="ECO:0000256" key="7">
    <source>
        <dbReference type="PIRSR" id="PIRSR029256-1"/>
    </source>
</evidence>
<comment type="subcellular location">
    <subcellularLocation>
        <location evidence="6">Cytoplasm</location>
    </subcellularLocation>
</comment>
<evidence type="ECO:0000259" key="8">
    <source>
        <dbReference type="Pfam" id="PF00588"/>
    </source>
</evidence>
<dbReference type="EC" id="2.1.1.207" evidence="6"/>
<keyword evidence="10" id="KW-1185">Reference proteome</keyword>
<dbReference type="SUPFAM" id="SSF75217">
    <property type="entry name" value="alpha/beta knot"/>
    <property type="match status" value="1"/>
</dbReference>
<evidence type="ECO:0000256" key="6">
    <source>
        <dbReference type="HAMAP-Rule" id="MF_01885"/>
    </source>
</evidence>
<feature type="binding site" evidence="6 7">
    <location>
        <position position="101"/>
    </location>
    <ligand>
        <name>S-adenosyl-L-methionine</name>
        <dbReference type="ChEBI" id="CHEBI:59789"/>
    </ligand>
</feature>
<dbReference type="PANTHER" id="PTHR42971">
    <property type="entry name" value="TRNA (CYTIDINE(34)-2'-O)-METHYLTRANSFERASE"/>
    <property type="match status" value="1"/>
</dbReference>
<keyword evidence="2 6" id="KW-0489">Methyltransferase</keyword>
<organism evidence="9 10">
    <name type="scientific">Bradyrhizobium icense</name>
    <dbReference type="NCBI Taxonomy" id="1274631"/>
    <lineage>
        <taxon>Bacteria</taxon>
        <taxon>Pseudomonadati</taxon>
        <taxon>Pseudomonadota</taxon>
        <taxon>Alphaproteobacteria</taxon>
        <taxon>Hyphomicrobiales</taxon>
        <taxon>Nitrobacteraceae</taxon>
        <taxon>Bradyrhizobium</taxon>
    </lineage>
</organism>
<comment type="catalytic activity">
    <reaction evidence="6">
        <text>5-carboxymethylaminomethyluridine(34) in tRNA(Leu) + S-adenosyl-L-methionine = 5-carboxymethylaminomethyl-2'-O-methyluridine(34) in tRNA(Leu) + S-adenosyl-L-homocysteine + H(+)</text>
        <dbReference type="Rhea" id="RHEA:43088"/>
        <dbReference type="Rhea" id="RHEA-COMP:10333"/>
        <dbReference type="Rhea" id="RHEA-COMP:10334"/>
        <dbReference type="ChEBI" id="CHEBI:15378"/>
        <dbReference type="ChEBI" id="CHEBI:57856"/>
        <dbReference type="ChEBI" id="CHEBI:59789"/>
        <dbReference type="ChEBI" id="CHEBI:74508"/>
        <dbReference type="ChEBI" id="CHEBI:74511"/>
        <dbReference type="EC" id="2.1.1.207"/>
    </reaction>
</comment>
<dbReference type="CDD" id="cd18094">
    <property type="entry name" value="SpoU-like_TrmL"/>
    <property type="match status" value="1"/>
</dbReference>
<feature type="binding site" evidence="6 7">
    <location>
        <position position="129"/>
    </location>
    <ligand>
        <name>S-adenosyl-L-methionine</name>
        <dbReference type="ChEBI" id="CHEBI:59789"/>
    </ligand>
</feature>
<accession>A0A1B1UB71</accession>
<evidence type="ECO:0000256" key="4">
    <source>
        <dbReference type="ARBA" id="ARBA00022691"/>
    </source>
</evidence>
<protein>
    <recommendedName>
        <fullName evidence="6">tRNA (cytidine(34)-2'-O)-methyltransferase</fullName>
        <ecNumber evidence="6">2.1.1.207</ecNumber>
    </recommendedName>
    <alternativeName>
        <fullName evidence="6">tRNA (cytidine/uridine-2'-O-)-methyltransferase TrmL</fullName>
    </alternativeName>
</protein>
<dbReference type="AlphaFoldDB" id="A0A1B1UB71"/>
<dbReference type="Gene3D" id="3.40.1280.10">
    <property type="match status" value="1"/>
</dbReference>
<gene>
    <name evidence="6" type="primary">trmL</name>
    <name evidence="9" type="ORF">LMTR13_07275</name>
</gene>
<dbReference type="HAMAP" id="MF_01885">
    <property type="entry name" value="tRNA_methyltr_TrmL"/>
    <property type="match status" value="1"/>
</dbReference>
<dbReference type="GO" id="GO:0002130">
    <property type="term" value="P:wobble position ribose methylation"/>
    <property type="evidence" value="ECO:0007669"/>
    <property type="project" value="TreeGrafter"/>
</dbReference>
<dbReference type="KEGG" id="bic:LMTR13_07275"/>
<keyword evidence="1 6" id="KW-0963">Cytoplasm</keyword>
<dbReference type="STRING" id="1274631.LMTR13_07275"/>
<keyword evidence="3 6" id="KW-0808">Transferase</keyword>
<evidence type="ECO:0000313" key="9">
    <source>
        <dbReference type="EMBL" id="ANW00009.1"/>
    </source>
</evidence>
<dbReference type="PIRSF" id="PIRSF029256">
    <property type="entry name" value="SpoU_TrmH_prd"/>
    <property type="match status" value="1"/>
</dbReference>
<dbReference type="InterPro" id="IPR029028">
    <property type="entry name" value="Alpha/beta_knot_MTases"/>
</dbReference>
<evidence type="ECO:0000256" key="3">
    <source>
        <dbReference type="ARBA" id="ARBA00022679"/>
    </source>
</evidence>
<comment type="caution">
    <text evidence="6">Lacks conserved residue(s) required for the propagation of feature annotation.</text>
</comment>
<dbReference type="InterPro" id="IPR001537">
    <property type="entry name" value="SpoU_MeTrfase"/>
</dbReference>
<dbReference type="Pfam" id="PF00588">
    <property type="entry name" value="SpoU_methylase"/>
    <property type="match status" value="1"/>
</dbReference>
<dbReference type="OrthoDB" id="9789043at2"/>
<feature type="domain" description="tRNA/rRNA methyltransferase SpoU type" evidence="8">
    <location>
        <begin position="2"/>
        <end position="140"/>
    </location>
</feature>
<keyword evidence="5 6" id="KW-0819">tRNA processing</keyword>
<dbReference type="GO" id="GO:0003723">
    <property type="term" value="F:RNA binding"/>
    <property type="evidence" value="ECO:0007669"/>
    <property type="project" value="InterPro"/>
</dbReference>
<dbReference type="GO" id="GO:0005737">
    <property type="term" value="C:cytoplasm"/>
    <property type="evidence" value="ECO:0007669"/>
    <property type="project" value="UniProtKB-SubCell"/>
</dbReference>
<evidence type="ECO:0000256" key="2">
    <source>
        <dbReference type="ARBA" id="ARBA00022603"/>
    </source>
</evidence>
<dbReference type="GO" id="GO:0141102">
    <property type="term" value="F:tRNA (5-carboxymethylaminomethyluridine(34)-2'-O)-methyltransferase activity"/>
    <property type="evidence" value="ECO:0007669"/>
    <property type="project" value="RHEA"/>
</dbReference>
<evidence type="ECO:0000256" key="1">
    <source>
        <dbReference type="ARBA" id="ARBA00022490"/>
    </source>
</evidence>
<reference evidence="9 10" key="1">
    <citation type="submission" date="2016-07" db="EMBL/GenBank/DDBJ databases">
        <title>Complete genome sequence of Bradyrhizobium icense LMTR 13T, a potential inoculant strain isolated from lima bean (Phaseolus lunatus) in Peru.</title>
        <authorList>
            <person name="Ormeno-Orrillo E."/>
            <person name="Duran D."/>
            <person name="Rogel M.A."/>
            <person name="Rey L."/>
            <person name="Imperial J."/>
            <person name="Ruiz-Argueso T."/>
            <person name="Martinez-Romero E."/>
        </authorList>
    </citation>
    <scope>NUCLEOTIDE SEQUENCE [LARGE SCALE GENOMIC DNA]</scope>
    <source>
        <strain evidence="9 10">LMTR 13</strain>
    </source>
</reference>
<dbReference type="EMBL" id="CP016428">
    <property type="protein sequence ID" value="ANW00009.1"/>
    <property type="molecule type" value="Genomic_DNA"/>
</dbReference>
<evidence type="ECO:0000256" key="5">
    <source>
        <dbReference type="ARBA" id="ARBA00022694"/>
    </source>
</evidence>
<comment type="function">
    <text evidence="6">Methylates the ribose at the nucleotide 34 wobble position in the two leucyl isoacceptors tRNA(Leu)(CmAA) and tRNA(Leu)(cmnm5UmAA). Catalyzes the methyl transfer from S-adenosyl-L-methionine to the 2'-OH of the wobble nucleotide.</text>
</comment>
<proteinExistence type="inferred from homology"/>
<feature type="binding site" evidence="6 7">
    <location>
        <position position="121"/>
    </location>
    <ligand>
        <name>S-adenosyl-L-methionine</name>
        <dbReference type="ChEBI" id="CHEBI:59789"/>
    </ligand>
</feature>
<comment type="subunit">
    <text evidence="6">Homodimer.</text>
</comment>
<keyword evidence="4 6" id="KW-0949">S-adenosyl-L-methionine</keyword>
<comment type="catalytic activity">
    <reaction evidence="6">
        <text>cytidine(34) in tRNA + S-adenosyl-L-methionine = 2'-O-methylcytidine(34) in tRNA + S-adenosyl-L-homocysteine + H(+)</text>
        <dbReference type="Rhea" id="RHEA:43084"/>
        <dbReference type="Rhea" id="RHEA-COMP:10331"/>
        <dbReference type="Rhea" id="RHEA-COMP:10332"/>
        <dbReference type="ChEBI" id="CHEBI:15378"/>
        <dbReference type="ChEBI" id="CHEBI:57856"/>
        <dbReference type="ChEBI" id="CHEBI:59789"/>
        <dbReference type="ChEBI" id="CHEBI:74495"/>
        <dbReference type="ChEBI" id="CHEBI:82748"/>
        <dbReference type="EC" id="2.1.1.207"/>
    </reaction>
</comment>
<dbReference type="Proteomes" id="UP000092839">
    <property type="component" value="Chromosome"/>
</dbReference>
<evidence type="ECO:0000313" key="10">
    <source>
        <dbReference type="Proteomes" id="UP000092839"/>
    </source>
</evidence>
<name>A0A1B1UB71_9BRAD</name>
<dbReference type="PANTHER" id="PTHR42971:SF1">
    <property type="entry name" value="TRNA (CYTIDINE(34)-2'-O)-METHYLTRANSFERASE"/>
    <property type="match status" value="1"/>
</dbReference>
<dbReference type="InterPro" id="IPR029026">
    <property type="entry name" value="tRNA_m1G_MTases_N"/>
</dbReference>